<dbReference type="InterPro" id="IPR022030">
    <property type="entry name" value="SF3A1_dom"/>
</dbReference>
<dbReference type="EMBL" id="KE346364">
    <property type="protein sequence ID" value="KJE92546.1"/>
    <property type="molecule type" value="Genomic_DNA"/>
</dbReference>
<feature type="region of interest" description="Disordered" evidence="7">
    <location>
        <begin position="1"/>
        <end position="22"/>
    </location>
</feature>
<feature type="domain" description="SURP motif" evidence="8">
    <location>
        <begin position="142"/>
        <end position="195"/>
    </location>
</feature>
<evidence type="ECO:0000256" key="2">
    <source>
        <dbReference type="ARBA" id="ARBA00022664"/>
    </source>
</evidence>
<dbReference type="InterPro" id="IPR035967">
    <property type="entry name" value="SWAP/Surp_sf"/>
</dbReference>
<feature type="compositionally biased region" description="Pro residues" evidence="7">
    <location>
        <begin position="486"/>
        <end position="507"/>
    </location>
</feature>
<dbReference type="PhylomeDB" id="A0A0D2UBZ6"/>
<dbReference type="Pfam" id="PF12230">
    <property type="entry name" value="PRP21_like_P"/>
    <property type="match status" value="1"/>
</dbReference>
<dbReference type="GO" id="GO:0045292">
    <property type="term" value="P:mRNA cis splicing, via spliceosome"/>
    <property type="evidence" value="ECO:0007669"/>
    <property type="project" value="InterPro"/>
</dbReference>
<dbReference type="FunCoup" id="A0A0D2UBZ6">
    <property type="interactions" value="668"/>
</dbReference>
<comment type="subcellular location">
    <subcellularLocation>
        <location evidence="1">Nucleus</location>
    </subcellularLocation>
</comment>
<feature type="region of interest" description="Disordered" evidence="7">
    <location>
        <begin position="482"/>
        <end position="517"/>
    </location>
</feature>
<name>A0A0D2UBZ6_CAPO3</name>
<dbReference type="InterPro" id="IPR029071">
    <property type="entry name" value="Ubiquitin-like_domsf"/>
</dbReference>
<evidence type="ECO:0000313" key="9">
    <source>
        <dbReference type="EMBL" id="KJE92546.1"/>
    </source>
</evidence>
<evidence type="ECO:0000256" key="1">
    <source>
        <dbReference type="ARBA" id="ARBA00004123"/>
    </source>
</evidence>
<keyword evidence="6" id="KW-0539">Nucleus</keyword>
<dbReference type="GO" id="GO:0003723">
    <property type="term" value="F:RNA binding"/>
    <property type="evidence" value="ECO:0007669"/>
    <property type="project" value="InterPro"/>
</dbReference>
<gene>
    <name evidence="9" type="ORF">CAOG_009678</name>
</gene>
<feature type="domain" description="SURP motif" evidence="8">
    <location>
        <begin position="34"/>
        <end position="88"/>
    </location>
</feature>
<evidence type="ECO:0000256" key="5">
    <source>
        <dbReference type="ARBA" id="ARBA00023187"/>
    </source>
</evidence>
<organism evidence="9 10">
    <name type="scientific">Capsaspora owczarzaki (strain ATCC 30864)</name>
    <dbReference type="NCBI Taxonomy" id="595528"/>
    <lineage>
        <taxon>Eukaryota</taxon>
        <taxon>Filasterea</taxon>
        <taxon>Capsaspora</taxon>
    </lineage>
</organism>
<dbReference type="InParanoid" id="A0A0D2UBZ6"/>
<dbReference type="GO" id="GO:0071013">
    <property type="term" value="C:catalytic step 2 spliceosome"/>
    <property type="evidence" value="ECO:0007669"/>
    <property type="project" value="TreeGrafter"/>
</dbReference>
<dbReference type="InterPro" id="IPR035563">
    <property type="entry name" value="SF3As1_ubi"/>
</dbReference>
<dbReference type="SUPFAM" id="SSF54236">
    <property type="entry name" value="Ubiquitin-like"/>
    <property type="match status" value="1"/>
</dbReference>
<keyword evidence="5" id="KW-0508">mRNA splicing</keyword>
<dbReference type="SUPFAM" id="SSF109905">
    <property type="entry name" value="Surp module (SWAP domain)"/>
    <property type="match status" value="2"/>
</dbReference>
<evidence type="ECO:0000313" key="10">
    <source>
        <dbReference type="Proteomes" id="UP000008743"/>
    </source>
</evidence>
<dbReference type="InterPro" id="IPR045146">
    <property type="entry name" value="SF3A1"/>
</dbReference>
<proteinExistence type="predicted"/>
<feature type="compositionally biased region" description="Basic and acidic residues" evidence="7">
    <location>
        <begin position="616"/>
        <end position="632"/>
    </location>
</feature>
<dbReference type="AlphaFoldDB" id="A0A0D2UBZ6"/>
<dbReference type="Pfam" id="PF01805">
    <property type="entry name" value="Surp"/>
    <property type="match status" value="2"/>
</dbReference>
<evidence type="ECO:0000256" key="7">
    <source>
        <dbReference type="SAM" id="MobiDB-lite"/>
    </source>
</evidence>
<keyword evidence="2" id="KW-0507">mRNA processing</keyword>
<dbReference type="Gene3D" id="1.10.10.790">
    <property type="entry name" value="Surp module"/>
    <property type="match status" value="2"/>
</dbReference>
<dbReference type="GO" id="GO:0000381">
    <property type="term" value="P:regulation of alternative mRNA splicing, via spliceosome"/>
    <property type="evidence" value="ECO:0007669"/>
    <property type="project" value="TreeGrafter"/>
</dbReference>
<protein>
    <recommendedName>
        <fullName evidence="8">SURP motif domain-containing protein</fullName>
    </recommendedName>
</protein>
<accession>A0A0D2UBZ6</accession>
<dbReference type="Proteomes" id="UP000008743">
    <property type="component" value="Unassembled WGS sequence"/>
</dbReference>
<evidence type="ECO:0000256" key="6">
    <source>
        <dbReference type="ARBA" id="ARBA00023242"/>
    </source>
</evidence>
<feature type="compositionally biased region" description="Low complexity" evidence="7">
    <location>
        <begin position="8"/>
        <end position="19"/>
    </location>
</feature>
<dbReference type="GO" id="GO:0005686">
    <property type="term" value="C:U2 snRNP"/>
    <property type="evidence" value="ECO:0007669"/>
    <property type="project" value="TreeGrafter"/>
</dbReference>
<evidence type="ECO:0000259" key="8">
    <source>
        <dbReference type="SMART" id="SM00648"/>
    </source>
</evidence>
<dbReference type="PANTHER" id="PTHR15316:SF1">
    <property type="entry name" value="SPLICING FACTOR 3A SUBUNIT 1"/>
    <property type="match status" value="1"/>
</dbReference>
<dbReference type="OrthoDB" id="447637at2759"/>
<keyword evidence="10" id="KW-1185">Reference proteome</keyword>
<keyword evidence="3" id="KW-0747">Spliceosome</keyword>
<dbReference type="Gene3D" id="3.10.20.90">
    <property type="entry name" value="Phosphatidylinositol 3-kinase Catalytic Subunit, Chain A, domain 1"/>
    <property type="match status" value="1"/>
</dbReference>
<keyword evidence="4" id="KW-0677">Repeat</keyword>
<evidence type="ECO:0000256" key="4">
    <source>
        <dbReference type="ARBA" id="ARBA00022737"/>
    </source>
</evidence>
<dbReference type="InterPro" id="IPR000061">
    <property type="entry name" value="Surp"/>
</dbReference>
<dbReference type="CDD" id="cd01800">
    <property type="entry name" value="Ubl_SF3a120"/>
    <property type="match status" value="1"/>
</dbReference>
<sequence length="742" mass="81026">MADGATAVSEPSSSSSEPVRQSVLGIIHPPRELRNVVDKTAEFVAKSARTDFENRLREREANNPKFHFLDSQNPYHGYYQHKVAEFRAIAAAAAAAAESASAEPTQEGRKKNVLKQKAVVIADPPPELRFIADPPTLNAEDVDIMRLTAQFVAKNGRQFLTALSRQEENNRQFDFLKQYHTHYPYFALLIDQYMQILFTSEPAVAAIKKDAKDSQGILERVHYRSAWNRQQVQNESTQEGRRSRETYVRLYFRRAFGMAYNSIDWHDFVIVETVEYSSFENDPDLPPPIKPEQLGMRAVAQQRIQEFMHQEETATDGDEGGDSVPSGPAPAAPVVVAPTLVPGVQGAARVVRGYDPKAQQRAGAAAGFDKVTYQVCPRCKEQVPLADFAEHLRVELLDPRWMEQRDKMLHEKKEIEAMFASGEQIGSTLKQFAQRRGDIFASDAEKAAALAAANAAAFEPSGAGVPAFAESAFEVAASENRQAPLLPGPPMHGAPPPPTALLPPPMLPSQSQPLLPPPQMPPPPVALGAEAQAQYAAALSARAAIHSDRLQMLGGGPPVARAPLLGAVAPPPPPQQQHEQFVPRPNAAPLLPLSGGMYGVNLAPQLPNLAPPLDMRLPDRDANEEPDSKRVRMDDSIGPAEQHFAATHPGPILLQVQVPNLVGDKNGWQCSGQVLQLTLDSVLTSFVTLKSMIQEHTLMPAAKQKLQIAGTSTFLKDTTPAFYQLESGTALVLSVKERGGRK</sequence>
<dbReference type="FunFam" id="1.10.10.790:FF:000001">
    <property type="entry name" value="Splicing factor 3a, subunit 1"/>
    <property type="match status" value="1"/>
</dbReference>
<dbReference type="FunFam" id="1.10.10.790:FF:000002">
    <property type="entry name" value="Splicing factor 3A subunit 1"/>
    <property type="match status" value="1"/>
</dbReference>
<dbReference type="PANTHER" id="PTHR15316">
    <property type="entry name" value="SPLICEOSOME ASSOCIATED PROTEIN 114/SWAP SPLICING FACTOR-RELATED"/>
    <property type="match status" value="1"/>
</dbReference>
<feature type="region of interest" description="Disordered" evidence="7">
    <location>
        <begin position="612"/>
        <end position="632"/>
    </location>
</feature>
<dbReference type="STRING" id="595528.A0A0D2UBZ6"/>
<dbReference type="GO" id="GO:0071004">
    <property type="term" value="C:U2-type prespliceosome"/>
    <property type="evidence" value="ECO:0007669"/>
    <property type="project" value="TreeGrafter"/>
</dbReference>
<reference evidence="10" key="1">
    <citation type="submission" date="2011-02" db="EMBL/GenBank/DDBJ databases">
        <title>The Genome Sequence of Capsaspora owczarzaki ATCC 30864.</title>
        <authorList>
            <person name="Russ C."/>
            <person name="Cuomo C."/>
            <person name="Burger G."/>
            <person name="Gray M.W."/>
            <person name="Holland P.W.H."/>
            <person name="King N."/>
            <person name="Lang F.B.F."/>
            <person name="Roger A.J."/>
            <person name="Ruiz-Trillo I."/>
            <person name="Young S.K."/>
            <person name="Zeng Q."/>
            <person name="Gargeya S."/>
            <person name="Alvarado L."/>
            <person name="Berlin A."/>
            <person name="Chapman S.B."/>
            <person name="Chen Z."/>
            <person name="Freedman E."/>
            <person name="Gellesch M."/>
            <person name="Goldberg J."/>
            <person name="Griggs A."/>
            <person name="Gujja S."/>
            <person name="Heilman E."/>
            <person name="Heiman D."/>
            <person name="Howarth C."/>
            <person name="Mehta T."/>
            <person name="Neiman D."/>
            <person name="Pearson M."/>
            <person name="Roberts A."/>
            <person name="Saif S."/>
            <person name="Shea T."/>
            <person name="Shenoy N."/>
            <person name="Sisk P."/>
            <person name="Stolte C."/>
            <person name="Sykes S."/>
            <person name="White J."/>
            <person name="Yandava C."/>
            <person name="Haas B."/>
            <person name="Nusbaum C."/>
            <person name="Birren B."/>
        </authorList>
    </citation>
    <scope>NUCLEOTIDE SEQUENCE</scope>
    <source>
        <strain evidence="10">ATCC 30864</strain>
    </source>
</reference>
<evidence type="ECO:0000256" key="3">
    <source>
        <dbReference type="ARBA" id="ARBA00022728"/>
    </source>
</evidence>
<dbReference type="SMART" id="SM00648">
    <property type="entry name" value="SWAP"/>
    <property type="match status" value="2"/>
</dbReference>